<evidence type="ECO:0000313" key="12">
    <source>
        <dbReference type="Proteomes" id="UP001529510"/>
    </source>
</evidence>
<protein>
    <recommendedName>
        <fullName evidence="7">Gypsy retrotransposon integrase-like protein 1</fullName>
    </recommendedName>
</protein>
<evidence type="ECO:0000256" key="2">
    <source>
        <dbReference type="ARBA" id="ARBA00022695"/>
    </source>
</evidence>
<evidence type="ECO:0000256" key="4">
    <source>
        <dbReference type="ARBA" id="ARBA00022759"/>
    </source>
</evidence>
<dbReference type="InterPro" id="IPR050951">
    <property type="entry name" value="Retrovirus_Pol_polyprotein"/>
</dbReference>
<dbReference type="Gene3D" id="1.10.340.70">
    <property type="match status" value="1"/>
</dbReference>
<dbReference type="Pfam" id="PF03732">
    <property type="entry name" value="Retrotrans_gag"/>
    <property type="match status" value="1"/>
</dbReference>
<evidence type="ECO:0000256" key="7">
    <source>
        <dbReference type="ARBA" id="ARBA00039658"/>
    </source>
</evidence>
<dbReference type="PROSITE" id="PS50994">
    <property type="entry name" value="INTEGRASE"/>
    <property type="match status" value="1"/>
</dbReference>
<feature type="compositionally biased region" description="Basic and acidic residues" evidence="9">
    <location>
        <begin position="547"/>
        <end position="561"/>
    </location>
</feature>
<dbReference type="InterPro" id="IPR001584">
    <property type="entry name" value="Integrase_cat-core"/>
</dbReference>
<dbReference type="InterPro" id="IPR012337">
    <property type="entry name" value="RNaseH-like_sf"/>
</dbReference>
<evidence type="ECO:0000256" key="6">
    <source>
        <dbReference type="ARBA" id="ARBA00022918"/>
    </source>
</evidence>
<dbReference type="Pfam" id="PF17921">
    <property type="entry name" value="Integrase_H2C2"/>
    <property type="match status" value="1"/>
</dbReference>
<dbReference type="PANTHER" id="PTHR37984">
    <property type="entry name" value="PROTEIN CBG26694"/>
    <property type="match status" value="1"/>
</dbReference>
<comment type="caution">
    <text evidence="11">The sequence shown here is derived from an EMBL/GenBank/DDBJ whole genome shotgun (WGS) entry which is preliminary data.</text>
</comment>
<keyword evidence="4" id="KW-0255">Endonuclease</keyword>
<dbReference type="Pfam" id="PF17917">
    <property type="entry name" value="RT_RNaseH"/>
    <property type="match status" value="1"/>
</dbReference>
<keyword evidence="2" id="KW-0548">Nucleotidyltransferase</keyword>
<dbReference type="GO" id="GO:0016787">
    <property type="term" value="F:hydrolase activity"/>
    <property type="evidence" value="ECO:0007669"/>
    <property type="project" value="UniProtKB-KW"/>
</dbReference>
<evidence type="ECO:0000256" key="1">
    <source>
        <dbReference type="ARBA" id="ARBA00022679"/>
    </source>
</evidence>
<evidence type="ECO:0000256" key="8">
    <source>
        <dbReference type="SAM" id="Coils"/>
    </source>
</evidence>
<dbReference type="InterPro" id="IPR043502">
    <property type="entry name" value="DNA/RNA_pol_sf"/>
</dbReference>
<keyword evidence="1" id="KW-0808">Transferase</keyword>
<reference evidence="11 12" key="1">
    <citation type="submission" date="2024-05" db="EMBL/GenBank/DDBJ databases">
        <title>Genome sequencing and assembly of Indian major carp, Cirrhinus mrigala (Hamilton, 1822).</title>
        <authorList>
            <person name="Mohindra V."/>
            <person name="Chowdhury L.M."/>
            <person name="Lal K."/>
            <person name="Jena J.K."/>
        </authorList>
    </citation>
    <scope>NUCLEOTIDE SEQUENCE [LARGE SCALE GENOMIC DNA]</scope>
    <source>
        <strain evidence="11">CM1030</strain>
        <tissue evidence="11">Blood</tissue>
    </source>
</reference>
<keyword evidence="8" id="KW-0175">Coiled coil</keyword>
<keyword evidence="6" id="KW-0695">RNA-directed DNA polymerase</keyword>
<feature type="region of interest" description="Disordered" evidence="9">
    <location>
        <begin position="378"/>
        <end position="399"/>
    </location>
</feature>
<sequence>MCHTYQITNFTQVFKQEAGVVLHQTLSSCATPRQVPSPSQLTAYLPVCVRVRTRISWWKSPLLIGAFSDQLRDLPAHSCTSAFGYSVTLQGDSSRTFHFLSSLRDRMSGPEMVPVDLEQLWGVIQQQSGQIMSLRQELVGLRAEVNALCAETASLRTECGVLQSDLTTLQSDYDDLAAAQIAPAEPVRPALQPKIALPDKWDGSGGRCDVFLTNLSLLFEFQPACYPSDRSRIALLISLLTGQAAEWAAAVLKADGIAAYSYPEFTTQLRAAFQHPESEVEVDSRLYHLRQGERSVSQYTTDFRTLAVQTQWSDAALRTAFYEGLSTRLKDELAVRELPATLEGMIQLALRVDQRMGHTTKRSTLRHRHLDQPFTHAVAAPSSPPPAAPEAHSSGAGEPMQIGRTSLMAAERARRYREGLCAYCASPDHHHQVKRGRSSSGSATIKSYPAVSRLLLQVLILMGHQKFNPTQQHYGVGDRELLAIKWALEEWRHWLQGGSDPFTVWTDHQNLTVIRQTKQLNPRQAWWALFFEHFHFHLSYRPGSKNAKADAISRQHQRDTTSSEPAPVLPPHIILAPLQWGLEERVRQSHSLEPPPPETPAVRLFVPDHLRKEVLQWGHDSTLAGHQGVQRTISFIDRAFWWRTLRRDVQEYVQACNICARSKTTNSPSTSKLQPLPIPKRPWSHISVDFVTGLPDSQGKNTILTIVDRFSKAVHLVALTGLPSAKTTAELILEHVVRLHGFSKDIVSDRGPQFTAKFWQAFCRLVGTTNSLLSGNHPQTNGQTERANQQLERFLRCFAGEHQRSWARYLVWAELSNNLHTSSATNLSPFK</sequence>
<gene>
    <name evidence="11" type="ORF">M9458_016923</name>
</gene>
<proteinExistence type="predicted"/>
<feature type="domain" description="Integrase catalytic" evidence="10">
    <location>
        <begin position="678"/>
        <end position="831"/>
    </location>
</feature>
<dbReference type="AlphaFoldDB" id="A0ABD0QUE3"/>
<dbReference type="PANTHER" id="PTHR37984:SF15">
    <property type="entry name" value="INTEGRASE CATALYTIC DOMAIN-CONTAINING PROTEIN"/>
    <property type="match status" value="1"/>
</dbReference>
<dbReference type="CDD" id="cd09274">
    <property type="entry name" value="RNase_HI_RT_Ty3"/>
    <property type="match status" value="1"/>
</dbReference>
<dbReference type="InterPro" id="IPR005162">
    <property type="entry name" value="Retrotrans_gag_dom"/>
</dbReference>
<dbReference type="GO" id="GO:0004519">
    <property type="term" value="F:endonuclease activity"/>
    <property type="evidence" value="ECO:0007669"/>
    <property type="project" value="UniProtKB-KW"/>
</dbReference>
<keyword evidence="3" id="KW-0540">Nuclease</keyword>
<feature type="region of interest" description="Disordered" evidence="9">
    <location>
        <begin position="547"/>
        <end position="566"/>
    </location>
</feature>
<dbReference type="SUPFAM" id="SSF56672">
    <property type="entry name" value="DNA/RNA polymerases"/>
    <property type="match status" value="1"/>
</dbReference>
<dbReference type="EMBL" id="JAMKFB020000007">
    <property type="protein sequence ID" value="KAL0189824.1"/>
    <property type="molecule type" value="Genomic_DNA"/>
</dbReference>
<dbReference type="Proteomes" id="UP001529510">
    <property type="component" value="Unassembled WGS sequence"/>
</dbReference>
<organism evidence="11 12">
    <name type="scientific">Cirrhinus mrigala</name>
    <name type="common">Mrigala</name>
    <dbReference type="NCBI Taxonomy" id="683832"/>
    <lineage>
        <taxon>Eukaryota</taxon>
        <taxon>Metazoa</taxon>
        <taxon>Chordata</taxon>
        <taxon>Craniata</taxon>
        <taxon>Vertebrata</taxon>
        <taxon>Euteleostomi</taxon>
        <taxon>Actinopterygii</taxon>
        <taxon>Neopterygii</taxon>
        <taxon>Teleostei</taxon>
        <taxon>Ostariophysi</taxon>
        <taxon>Cypriniformes</taxon>
        <taxon>Cyprinidae</taxon>
        <taxon>Labeoninae</taxon>
        <taxon>Labeonini</taxon>
        <taxon>Cirrhinus</taxon>
    </lineage>
</organism>
<dbReference type="InterPro" id="IPR041588">
    <property type="entry name" value="Integrase_H2C2"/>
</dbReference>
<evidence type="ECO:0000259" key="10">
    <source>
        <dbReference type="PROSITE" id="PS50994"/>
    </source>
</evidence>
<name>A0ABD0QUE3_CIRMR</name>
<evidence type="ECO:0000313" key="11">
    <source>
        <dbReference type="EMBL" id="KAL0189824.1"/>
    </source>
</evidence>
<evidence type="ECO:0000256" key="9">
    <source>
        <dbReference type="SAM" id="MobiDB-lite"/>
    </source>
</evidence>
<dbReference type="GO" id="GO:0003964">
    <property type="term" value="F:RNA-directed DNA polymerase activity"/>
    <property type="evidence" value="ECO:0007669"/>
    <property type="project" value="UniProtKB-KW"/>
</dbReference>
<dbReference type="SUPFAM" id="SSF53098">
    <property type="entry name" value="Ribonuclease H-like"/>
    <property type="match status" value="1"/>
</dbReference>
<feature type="coiled-coil region" evidence="8">
    <location>
        <begin position="124"/>
        <end position="151"/>
    </location>
</feature>
<dbReference type="InterPro" id="IPR036397">
    <property type="entry name" value="RNaseH_sf"/>
</dbReference>
<keyword evidence="12" id="KW-1185">Reference proteome</keyword>
<evidence type="ECO:0000256" key="5">
    <source>
        <dbReference type="ARBA" id="ARBA00022801"/>
    </source>
</evidence>
<evidence type="ECO:0000256" key="3">
    <source>
        <dbReference type="ARBA" id="ARBA00022722"/>
    </source>
</evidence>
<dbReference type="Gene3D" id="3.30.420.10">
    <property type="entry name" value="Ribonuclease H-like superfamily/Ribonuclease H"/>
    <property type="match status" value="1"/>
</dbReference>
<accession>A0ABD0QUE3</accession>
<feature type="compositionally biased region" description="Low complexity" evidence="9">
    <location>
        <begin position="389"/>
        <end position="398"/>
    </location>
</feature>
<dbReference type="Pfam" id="PF00665">
    <property type="entry name" value="rve"/>
    <property type="match status" value="1"/>
</dbReference>
<keyword evidence="5" id="KW-0378">Hydrolase</keyword>
<dbReference type="FunFam" id="1.10.340.70:FF:000001">
    <property type="entry name" value="Retrovirus-related Pol polyprotein from transposon gypsy-like Protein"/>
    <property type="match status" value="1"/>
</dbReference>
<feature type="non-terminal residue" evidence="11">
    <location>
        <position position="831"/>
    </location>
</feature>
<dbReference type="InterPro" id="IPR041373">
    <property type="entry name" value="RT_RNaseH"/>
</dbReference>